<gene>
    <name evidence="1" type="ORF">M9Y10_035496</name>
</gene>
<evidence type="ECO:0000313" key="1">
    <source>
        <dbReference type="EMBL" id="KAK8890711.1"/>
    </source>
</evidence>
<sequence length="204" mass="23768">MNQSTRSKHLNSIYRRNSWPQPRHIPLQFITEDEDDGNENGSSNPKRLSLSVRQPSFLFLSSDPSSQIKFITKDGNIPSNQNTIVFEPDFSKNSDQFSCLDTQMNLCNKSIYFDLSRPKSNDNFDFNDNSEIFSEPNCIPFFSKESFDDSFSDFDNEQELLCEDTKRASNIPRDRNSQIKLELKQINIERWNQIGYTPPKIDMK</sequence>
<accession>A0ABR2KHX3</accession>
<dbReference type="Proteomes" id="UP001470230">
    <property type="component" value="Unassembled WGS sequence"/>
</dbReference>
<dbReference type="EMBL" id="JAPFFF010000005">
    <property type="protein sequence ID" value="KAK8890711.1"/>
    <property type="molecule type" value="Genomic_DNA"/>
</dbReference>
<protein>
    <submittedName>
        <fullName evidence="1">Uncharacterized protein</fullName>
    </submittedName>
</protein>
<reference evidence="1 2" key="1">
    <citation type="submission" date="2024-04" db="EMBL/GenBank/DDBJ databases">
        <title>Tritrichomonas musculus Genome.</title>
        <authorList>
            <person name="Alves-Ferreira E."/>
            <person name="Grigg M."/>
            <person name="Lorenzi H."/>
            <person name="Galac M."/>
        </authorList>
    </citation>
    <scope>NUCLEOTIDE SEQUENCE [LARGE SCALE GENOMIC DNA]</scope>
    <source>
        <strain evidence="1 2">EAF2021</strain>
    </source>
</reference>
<evidence type="ECO:0000313" key="2">
    <source>
        <dbReference type="Proteomes" id="UP001470230"/>
    </source>
</evidence>
<organism evidence="1 2">
    <name type="scientific">Tritrichomonas musculus</name>
    <dbReference type="NCBI Taxonomy" id="1915356"/>
    <lineage>
        <taxon>Eukaryota</taxon>
        <taxon>Metamonada</taxon>
        <taxon>Parabasalia</taxon>
        <taxon>Tritrichomonadida</taxon>
        <taxon>Tritrichomonadidae</taxon>
        <taxon>Tritrichomonas</taxon>
    </lineage>
</organism>
<comment type="caution">
    <text evidence="1">The sequence shown here is derived from an EMBL/GenBank/DDBJ whole genome shotgun (WGS) entry which is preliminary data.</text>
</comment>
<name>A0ABR2KHX3_9EUKA</name>
<keyword evidence="2" id="KW-1185">Reference proteome</keyword>
<proteinExistence type="predicted"/>